<gene>
    <name evidence="2" type="ORF">Afe05nite_71400</name>
</gene>
<sequence>MPTYFAAPPEALLHRLLLRAAGSMPDESLVRARVALAAGDPAGAAAVLAQTPPVLDMDDRRLLGTYLPDARPAGSPADPAPEHTFTPADPRSEWAAQMPPVLDLTTAPEPLRAAAADAVDDAATAAAAGLRGAVGLWRAWRSDGPRVYVLELDAPVTELAAATAEVMRALTDAGAAVALVETYATGTGTPAYQQRAKLSAALLWARDALVGVELVRVFDSVDAETGPAFDADHEQLHGPERRRLLRYLDSGAGVLETTELMVDVVEPERGAVVPMSYRTDGDYVWTDTVGYYLREYGLAPDPDLVRQARRNAYVVPEVGPIAVHRALAELFRPVEPEPVWTA</sequence>
<name>A0A919MK13_9ACTN</name>
<evidence type="ECO:0000313" key="3">
    <source>
        <dbReference type="Proteomes" id="UP000598174"/>
    </source>
</evidence>
<dbReference type="RefSeq" id="WP_203821671.1">
    <property type="nucleotide sequence ID" value="NZ_BAAABP010000080.1"/>
</dbReference>
<reference evidence="2" key="1">
    <citation type="submission" date="2021-01" db="EMBL/GenBank/DDBJ databases">
        <title>Whole genome shotgun sequence of Actinoplanes ferrugineus NBRC 15555.</title>
        <authorList>
            <person name="Komaki H."/>
            <person name="Tamura T."/>
        </authorList>
    </citation>
    <scope>NUCLEOTIDE SEQUENCE</scope>
    <source>
        <strain evidence="2">NBRC 15555</strain>
    </source>
</reference>
<feature type="region of interest" description="Disordered" evidence="1">
    <location>
        <begin position="66"/>
        <end position="91"/>
    </location>
</feature>
<dbReference type="AlphaFoldDB" id="A0A919MK13"/>
<organism evidence="2 3">
    <name type="scientific">Paractinoplanes ferrugineus</name>
    <dbReference type="NCBI Taxonomy" id="113564"/>
    <lineage>
        <taxon>Bacteria</taxon>
        <taxon>Bacillati</taxon>
        <taxon>Actinomycetota</taxon>
        <taxon>Actinomycetes</taxon>
        <taxon>Micromonosporales</taxon>
        <taxon>Micromonosporaceae</taxon>
        <taxon>Paractinoplanes</taxon>
    </lineage>
</organism>
<proteinExistence type="predicted"/>
<dbReference type="Proteomes" id="UP000598174">
    <property type="component" value="Unassembled WGS sequence"/>
</dbReference>
<evidence type="ECO:0000313" key="2">
    <source>
        <dbReference type="EMBL" id="GIE15300.1"/>
    </source>
</evidence>
<keyword evidence="3" id="KW-1185">Reference proteome</keyword>
<dbReference type="EMBL" id="BOMM01000064">
    <property type="protein sequence ID" value="GIE15300.1"/>
    <property type="molecule type" value="Genomic_DNA"/>
</dbReference>
<protein>
    <submittedName>
        <fullName evidence="2">Uncharacterized protein</fullName>
    </submittedName>
</protein>
<evidence type="ECO:0000256" key="1">
    <source>
        <dbReference type="SAM" id="MobiDB-lite"/>
    </source>
</evidence>
<accession>A0A919MK13</accession>
<comment type="caution">
    <text evidence="2">The sequence shown here is derived from an EMBL/GenBank/DDBJ whole genome shotgun (WGS) entry which is preliminary data.</text>
</comment>